<evidence type="ECO:0000256" key="2">
    <source>
        <dbReference type="SAM" id="MobiDB-lite"/>
    </source>
</evidence>
<dbReference type="AlphaFoldDB" id="A0AAD5BIY2"/>
<feature type="chain" id="PRO_5042133318" description="SAP domain-containing protein" evidence="3">
    <location>
        <begin position="17"/>
        <end position="1093"/>
    </location>
</feature>
<evidence type="ECO:0000313" key="5">
    <source>
        <dbReference type="Proteomes" id="UP001204833"/>
    </source>
</evidence>
<name>A0AAD5BIY2_9ASCO</name>
<protein>
    <recommendedName>
        <fullName evidence="6">SAP domain-containing protein</fullName>
    </recommendedName>
</protein>
<comment type="caution">
    <text evidence="4">The sequence shown here is derived from an EMBL/GenBank/DDBJ whole genome shotgun (WGS) entry which is preliminary data.</text>
</comment>
<dbReference type="EMBL" id="JAIHNG010000031">
    <property type="protein sequence ID" value="KAI5967235.1"/>
    <property type="molecule type" value="Genomic_DNA"/>
</dbReference>
<evidence type="ECO:0000256" key="3">
    <source>
        <dbReference type="SAM" id="SignalP"/>
    </source>
</evidence>
<feature type="region of interest" description="Disordered" evidence="2">
    <location>
        <begin position="540"/>
        <end position="559"/>
    </location>
</feature>
<proteinExistence type="predicted"/>
<dbReference type="Proteomes" id="UP001204833">
    <property type="component" value="Unassembled WGS sequence"/>
</dbReference>
<feature type="coiled-coil region" evidence="1">
    <location>
        <begin position="569"/>
        <end position="596"/>
    </location>
</feature>
<keyword evidence="5" id="KW-1185">Reference proteome</keyword>
<gene>
    <name evidence="4" type="ORF">KGF57_000450</name>
</gene>
<keyword evidence="1" id="KW-0175">Coiled coil</keyword>
<sequence>MRFIWLACIFIQLVQANYGFEEWSNNDLKQFLQDNKVKQDPSWDNAKLIEVANIEAKKLENGYNKLKSELDKQLKPKRNNLEDYLSFSYLFGSSKDKKPISDWFFESWDFESLSKFLKHHGIKVDEKANRSDLLKSLKSKFGSIAKKNKGSNFYPGDWLYESWSDDDLKKWLNNYNIEFDKAASKSSLIEKVKEYNYKATNDIIDTKDALFDSLDLFDKSIFDRSGQIRDEFFESWSYSQLREWLYLHGFINTKPDVWVGDLDKETLIKKAQSYKSYLLDDIQTWLQHAEKKSEPWLSKGESGKGGRGAKNLINDTFFVGIENWSKDKLREFLNVRKVPYSIFTTRKQLVDLVKEHRGDPIHVEADAYIIDNDISTNSIKEWLREQGQSVEGSRQDLIAAFQKQFKSHGSGKENIDSQIRLHKPDLESFKHYLTRNVVDAESVDEGKLKKAFIIVEEYFQKAVEVARDELKEAEYSVEEALQEIQTQSYEYAGRFLNEISDDAEKFSNLVYDAKLASNQYARSTIGSLIKDWKKVQQSLLGGQGKGSSSSSSWFSKGKKEVNNGGQAVLDNANDQYQALAQKYDEYAQHAKDLYDEYLTNAGDSVDDATKKAGKKYEELAKDANYKYDQYKKLYGKQADAVAEAAGKNYERAVQEANKQYDAYSKLISTNLESLLGTAGKSYESAAAEASKKYDEYAAVAGDATDNAKKEAGKQYELASAEAAKRYEEYKKLADKKYQGLSKLANKQFSEYSKSANKKANELSAEAAKQYEEAVKAANAKYDEYSKLAGQKYDEWSKQASSKAGDLYKEAGKQYEAAAKDASEKYTKYSSALGAWASDVGAKAKVKYDQYSDDLSKQAYEQYQVASKDAAKRYDEFYKLTGKKYDEYSEEALKALDKASKEAAKQYAAASKDAGKKYDEYSKLAGDLAVEYGQKASDLGKDAGVKFQTASKEAWKSTQDNYVKYTPVFQDWLKNQYRSVLYHLGIFNTKLTDAAGAAKDELGDRWDSIVKTYSNADLKSYLRSFGYNYNWLSSLNRKELLTLAEAQNKLFNGYKSLKWERPISEVLEEKLGLVKRHPEGIIQHVKSWLGLKWY</sequence>
<evidence type="ECO:0000256" key="1">
    <source>
        <dbReference type="SAM" id="Coils"/>
    </source>
</evidence>
<organism evidence="4 5">
    <name type="scientific">Candida theae</name>
    <dbReference type="NCBI Taxonomy" id="1198502"/>
    <lineage>
        <taxon>Eukaryota</taxon>
        <taxon>Fungi</taxon>
        <taxon>Dikarya</taxon>
        <taxon>Ascomycota</taxon>
        <taxon>Saccharomycotina</taxon>
        <taxon>Pichiomycetes</taxon>
        <taxon>Debaryomycetaceae</taxon>
        <taxon>Candida/Lodderomyces clade</taxon>
        <taxon>Candida</taxon>
    </lineage>
</organism>
<feature type="signal peptide" evidence="3">
    <location>
        <begin position="1"/>
        <end position="16"/>
    </location>
</feature>
<dbReference type="Pfam" id="PF10281">
    <property type="entry name" value="Ish1"/>
    <property type="match status" value="3"/>
</dbReference>
<evidence type="ECO:0008006" key="6">
    <source>
        <dbReference type="Google" id="ProtNLM"/>
    </source>
</evidence>
<reference evidence="4 5" key="1">
    <citation type="journal article" date="2022" name="DNA Res.">
        <title>Genome analysis of five recently described species of the CUG-Ser clade uncovers Candida theae as a new hybrid lineage with pathogenic potential in the Candida parapsilosis species complex.</title>
        <authorList>
            <person name="Mixao V."/>
            <person name="Del Olmo V."/>
            <person name="Hegedusova E."/>
            <person name="Saus E."/>
            <person name="Pryszcz L."/>
            <person name="Cillingova A."/>
            <person name="Nosek J."/>
            <person name="Gabaldon T."/>
        </authorList>
    </citation>
    <scope>NUCLEOTIDE SEQUENCE [LARGE SCALE GENOMIC DNA]</scope>
    <source>
        <strain evidence="4 5">CBS 12239</strain>
    </source>
</reference>
<accession>A0AAD5BIY2</accession>
<feature type="coiled-coil region" evidence="1">
    <location>
        <begin position="752"/>
        <end position="787"/>
    </location>
</feature>
<dbReference type="RefSeq" id="XP_051611051.1">
    <property type="nucleotide sequence ID" value="XM_051754014.1"/>
</dbReference>
<keyword evidence="3" id="KW-0732">Signal</keyword>
<dbReference type="InterPro" id="IPR018803">
    <property type="entry name" value="Ish1/Msc1-like"/>
</dbReference>
<evidence type="ECO:0000313" key="4">
    <source>
        <dbReference type="EMBL" id="KAI5967235.1"/>
    </source>
</evidence>
<feature type="compositionally biased region" description="Low complexity" evidence="2">
    <location>
        <begin position="540"/>
        <end position="555"/>
    </location>
</feature>
<dbReference type="GeneID" id="76148510"/>